<dbReference type="Proteomes" id="UP000392064">
    <property type="component" value="Chromosome"/>
</dbReference>
<evidence type="ECO:0000313" key="3">
    <source>
        <dbReference type="EMBL" id="QGG41834.1"/>
    </source>
</evidence>
<dbReference type="EMBL" id="CP045737">
    <property type="protein sequence ID" value="QGG41834.1"/>
    <property type="molecule type" value="Genomic_DNA"/>
</dbReference>
<dbReference type="Pfam" id="PF20796">
    <property type="entry name" value="PDDEXK_13"/>
    <property type="match status" value="1"/>
</dbReference>
<proteinExistence type="predicted"/>
<gene>
    <name evidence="3" type="ORF">GEV26_10920</name>
</gene>
<dbReference type="KEGG" id="aef:GEV26_10920"/>
<reference evidence="3 4" key="1">
    <citation type="submission" date="2019-11" db="EMBL/GenBank/DDBJ databases">
        <authorList>
            <person name="Li J."/>
        </authorList>
    </citation>
    <scope>NUCLEOTIDE SEQUENCE [LARGE SCALE GENOMIC DNA]</scope>
    <source>
        <strain evidence="3 4">MF47</strain>
    </source>
</reference>
<dbReference type="AlphaFoldDB" id="A0A5Q2MFB8"/>
<evidence type="ECO:0000259" key="2">
    <source>
        <dbReference type="Pfam" id="PF20796"/>
    </source>
</evidence>
<evidence type="ECO:0000313" key="4">
    <source>
        <dbReference type="Proteomes" id="UP000392064"/>
    </source>
</evidence>
<organism evidence="3 4">
    <name type="scientific">Aeromicrobium yanjiei</name>
    <dbReference type="NCBI Taxonomy" id="2662028"/>
    <lineage>
        <taxon>Bacteria</taxon>
        <taxon>Bacillati</taxon>
        <taxon>Actinomycetota</taxon>
        <taxon>Actinomycetes</taxon>
        <taxon>Propionibacteriales</taxon>
        <taxon>Nocardioidaceae</taxon>
        <taxon>Aeromicrobium</taxon>
    </lineage>
</organism>
<dbReference type="InterPro" id="IPR048822">
    <property type="entry name" value="PDDEXK_13"/>
</dbReference>
<dbReference type="SUPFAM" id="SSF141130">
    <property type="entry name" value="Acetamidase/Formamidase-like"/>
    <property type="match status" value="1"/>
</dbReference>
<name>A0A5Q2MFB8_9ACTN</name>
<evidence type="ECO:0000256" key="1">
    <source>
        <dbReference type="SAM" id="MobiDB-lite"/>
    </source>
</evidence>
<protein>
    <recommendedName>
        <fullName evidence="2">PD-(D/E)XK nuclease-like domain-containing protein</fullName>
    </recommendedName>
</protein>
<accession>A0A5Q2MFB8</accession>
<feature type="region of interest" description="Disordered" evidence="1">
    <location>
        <begin position="242"/>
        <end position="262"/>
    </location>
</feature>
<feature type="domain" description="PD-(D/E)XK nuclease-like" evidence="2">
    <location>
        <begin position="9"/>
        <end position="238"/>
    </location>
</feature>
<keyword evidence="4" id="KW-1185">Reference proteome</keyword>
<sequence>MLPLDVSLDVNLMTPAARAAFHRAKSDSKGRPGMIQEDRLRRNALSSQPLCFNLFGHLASDPASILPWIREIDDQASIVDDIRIEWAPSTGTFSGSAFDAFVEYTTGTGERGFVGVECKYHEDLKATLRKPAAQKFLEHTSSQWWRPDAASHLDKNGLRQLWFNQLLTQATIEIEAYDRAFGVVVACDEDQAARVATAKVQEQLVDTAGLSFHSIQSIVEAVDGHDDWRRTFSERYTDFSPISGLLPQNDPRRPATSKSSRG</sequence>